<comment type="function">
    <text evidence="6">Required for the formation of N(7)-methylguanine at position 46 (m7G46) in tRNA. In the complex, it is required to stabilize and induce conformational changes of the catalytic subunit.</text>
</comment>
<dbReference type="PROSITE" id="PS50294">
    <property type="entry name" value="WD_REPEATS_REGION"/>
    <property type="match status" value="1"/>
</dbReference>
<keyword evidence="5 6" id="KW-0539">Nucleus</keyword>
<feature type="compositionally biased region" description="Basic and acidic residues" evidence="8">
    <location>
        <begin position="46"/>
        <end position="56"/>
    </location>
</feature>
<comment type="subcellular location">
    <subcellularLocation>
        <location evidence="1 6">Nucleus</location>
    </subcellularLocation>
</comment>
<dbReference type="InterPro" id="IPR036322">
    <property type="entry name" value="WD40_repeat_dom_sf"/>
</dbReference>
<keyword evidence="4 6" id="KW-0677">Repeat</keyword>
<evidence type="ECO:0000256" key="4">
    <source>
        <dbReference type="ARBA" id="ARBA00022737"/>
    </source>
</evidence>
<evidence type="ECO:0000256" key="1">
    <source>
        <dbReference type="ARBA" id="ARBA00004123"/>
    </source>
</evidence>
<protein>
    <submittedName>
        <fullName evidence="10">tRNA (Guanine-N(7)-)-methyltransferase non-catalytic subunit WDR4 isoform X1</fullName>
    </submittedName>
</protein>
<keyword evidence="3 6" id="KW-0819">tRNA processing</keyword>
<evidence type="ECO:0000256" key="2">
    <source>
        <dbReference type="ARBA" id="ARBA00022574"/>
    </source>
</evidence>
<evidence type="ECO:0000256" key="7">
    <source>
        <dbReference type="PROSITE-ProRule" id="PRU00221"/>
    </source>
</evidence>
<accession>A0ABM2WJG6</accession>
<keyword evidence="2 6" id="KW-0853">WD repeat</keyword>
<dbReference type="Pfam" id="PF00400">
    <property type="entry name" value="WD40"/>
    <property type="match status" value="2"/>
</dbReference>
<dbReference type="InterPro" id="IPR015943">
    <property type="entry name" value="WD40/YVTN_repeat-like_dom_sf"/>
</dbReference>
<dbReference type="InterPro" id="IPR028884">
    <property type="entry name" value="Trm82"/>
</dbReference>
<evidence type="ECO:0000256" key="8">
    <source>
        <dbReference type="SAM" id="MobiDB-lite"/>
    </source>
</evidence>
<comment type="pathway">
    <text evidence="6">tRNA modification; N(7)-methylguanine-tRNA biosynthesis.</text>
</comment>
<feature type="region of interest" description="Disordered" evidence="8">
    <location>
        <begin position="381"/>
        <end position="413"/>
    </location>
</feature>
<dbReference type="PANTHER" id="PTHR16288">
    <property type="entry name" value="WD40 REPEAT PROTEIN 4"/>
    <property type="match status" value="1"/>
</dbReference>
<comment type="similarity">
    <text evidence="6">Belongs to the WD repeat TRM82 family.</text>
</comment>
<evidence type="ECO:0000313" key="9">
    <source>
        <dbReference type="Proteomes" id="UP000886700"/>
    </source>
</evidence>
<evidence type="ECO:0000256" key="5">
    <source>
        <dbReference type="ARBA" id="ARBA00023242"/>
    </source>
</evidence>
<sequence>MASSAGLALCGQTLVVRGGSRFLAISTASSDDDCAVFTYDCSAAEKKPSPEDKGEDGQPTDKGSDTILASTFSKSGSYFALTDDSKRLILFRTKPWQCLSVRTVVRRCTALTFTASEDWVLVADKSGDVYSFSVQEPDGCGKLELGHLSMLLDVAVSPDDQLVLTSDRDEKIRVSWAAAPHSIEAFCLGHTEFVSRILIVPSHPELLLSSSGDGTLRLWEYRSGCQLQCCDLASLREPADHQGHKGLAASRIAFWRQESCVVLLCECVPVVFIFQLDASKQQLVFMQQLTFPHRVWDVVFEESQGLWVLQDCRDAPLVLWRPVGGQWQAVPEGAVSRRLCSHLRESWAMLEGSVGADDAFRSLYKVTFDNMTSYLKKKEERVQQQLKKRRRSPLPHSPEQTKKASPGQSALSC</sequence>
<organism evidence="9 10">
    <name type="scientific">Mesocricetus auratus</name>
    <name type="common">Golden hamster</name>
    <dbReference type="NCBI Taxonomy" id="10036"/>
    <lineage>
        <taxon>Eukaryota</taxon>
        <taxon>Metazoa</taxon>
        <taxon>Chordata</taxon>
        <taxon>Craniata</taxon>
        <taxon>Vertebrata</taxon>
        <taxon>Euteleostomi</taxon>
        <taxon>Mammalia</taxon>
        <taxon>Eutheria</taxon>
        <taxon>Euarchontoglires</taxon>
        <taxon>Glires</taxon>
        <taxon>Rodentia</taxon>
        <taxon>Myomorpha</taxon>
        <taxon>Muroidea</taxon>
        <taxon>Cricetidae</taxon>
        <taxon>Cricetinae</taxon>
        <taxon>Mesocricetus</taxon>
    </lineage>
</organism>
<evidence type="ECO:0000256" key="6">
    <source>
        <dbReference type="HAMAP-Rule" id="MF_03056"/>
    </source>
</evidence>
<gene>
    <name evidence="10" type="primary">Wdr4</name>
</gene>
<dbReference type="SMART" id="SM00320">
    <property type="entry name" value="WD40"/>
    <property type="match status" value="3"/>
</dbReference>
<evidence type="ECO:0000313" key="10">
    <source>
        <dbReference type="RefSeq" id="XP_040588210.1"/>
    </source>
</evidence>
<dbReference type="HAMAP" id="MF_03056">
    <property type="entry name" value="TRM82"/>
    <property type="match status" value="1"/>
</dbReference>
<dbReference type="Gene3D" id="2.130.10.10">
    <property type="entry name" value="YVTN repeat-like/Quinoprotein amine dehydrogenase"/>
    <property type="match status" value="1"/>
</dbReference>
<keyword evidence="9" id="KW-1185">Reference proteome</keyword>
<reference evidence="10" key="1">
    <citation type="submission" date="2025-08" db="UniProtKB">
        <authorList>
            <consortium name="RefSeq"/>
        </authorList>
    </citation>
    <scope>IDENTIFICATION</scope>
    <source>
        <tissue evidence="10">Liver</tissue>
    </source>
</reference>
<feature type="region of interest" description="Disordered" evidence="8">
    <location>
        <begin position="46"/>
        <end position="66"/>
    </location>
</feature>
<dbReference type="GeneID" id="101826517"/>
<dbReference type="InterPro" id="IPR001680">
    <property type="entry name" value="WD40_rpt"/>
</dbReference>
<proteinExistence type="inferred from homology"/>
<dbReference type="RefSeq" id="XP_040588210.1">
    <property type="nucleotide sequence ID" value="XM_040732276.1"/>
</dbReference>
<dbReference type="SUPFAM" id="SSF50978">
    <property type="entry name" value="WD40 repeat-like"/>
    <property type="match status" value="1"/>
</dbReference>
<dbReference type="PROSITE" id="PS50082">
    <property type="entry name" value="WD_REPEATS_2"/>
    <property type="match status" value="1"/>
</dbReference>
<evidence type="ECO:0000256" key="3">
    <source>
        <dbReference type="ARBA" id="ARBA00022694"/>
    </source>
</evidence>
<dbReference type="PANTHER" id="PTHR16288:SF0">
    <property type="entry name" value="TRNA (GUANINE-N(7)-)-METHYLTRANSFERASE NON-CATALYTIC SUBUNIT WDR4"/>
    <property type="match status" value="1"/>
</dbReference>
<name>A0ABM2WJG6_MESAU</name>
<dbReference type="Proteomes" id="UP000886700">
    <property type="component" value="Unplaced"/>
</dbReference>
<feature type="repeat" description="WD" evidence="7">
    <location>
        <begin position="187"/>
        <end position="229"/>
    </location>
</feature>